<protein>
    <submittedName>
        <fullName evidence="1">Tumor necrosis factor receptor</fullName>
    </submittedName>
</protein>
<organismHost>
    <name type="scientific">Homo sapiens</name>
    <name type="common">Human</name>
    <dbReference type="NCBI Taxonomy" id="9606"/>
</organismHost>
<evidence type="ECO:0000313" key="1">
    <source>
        <dbReference type="EMBL" id="AAW23902.1"/>
    </source>
</evidence>
<accession>Q49PC4</accession>
<dbReference type="Proteomes" id="UP000171434">
    <property type="component" value="Segment"/>
</dbReference>
<gene>
    <name evidence="1" type="ORF">mO230R</name>
</gene>
<name>Q49PC4_VACC0</name>
<evidence type="ECO:0000313" key="2">
    <source>
        <dbReference type="Proteomes" id="UP000171434"/>
    </source>
</evidence>
<reference evidence="1 2" key="1">
    <citation type="journal article" date="2005" name="J. Virol.">
        <title>An attenuated LC16m8 smallpox vaccine: analysis of full-genome sequence and induction of immune protection.</title>
        <authorList>
            <person name="Morikawa S."/>
            <person name="Sakiyama T."/>
            <person name="Hasegawa H."/>
            <person name="Saijo M."/>
            <person name="Maeda A."/>
            <person name="Kurane I."/>
            <person name="Maeno G."/>
            <person name="Kimura J."/>
            <person name="Hirama C."/>
            <person name="Yoshida T."/>
            <person name="Asahi-Ozaki Y."/>
            <person name="Sata T."/>
            <person name="Kurata T."/>
            <person name="Kojima A."/>
        </authorList>
    </citation>
    <scope>NUCLEOTIDE SEQUENCE [LARGE SCALE GENOMIC DNA]</scope>
    <source>
        <strain evidence="1">LC16mO</strain>
    </source>
</reference>
<organism evidence="1 2">
    <name type="scientific">Vaccinia virus (strain LC16m0)</name>
    <name type="common">VACV</name>
    <dbReference type="NCBI Taxonomy" id="10246"/>
    <lineage>
        <taxon>Viruses</taxon>
        <taxon>Varidnaviria</taxon>
        <taxon>Bamfordvirae</taxon>
        <taxon>Nucleocytoviricota</taxon>
        <taxon>Pokkesviricetes</taxon>
        <taxon>Chitovirales</taxon>
        <taxon>Poxviridae</taxon>
        <taxon>Chordopoxvirinae</taxon>
        <taxon>Orthopoxvirus</taxon>
        <taxon>Vaccinia virus</taxon>
    </lineage>
</organism>
<dbReference type="EMBL" id="AY678277">
    <property type="protein sequence ID" value="AAW23902.1"/>
    <property type="molecule type" value="Genomic_DNA"/>
</dbReference>
<proteinExistence type="predicted"/>
<sequence>MDIKNLLTVCTIFYITTLATADIPTPPPTGHVTRENILIRGIINVVIGVHLENLPRSDVVVVITQNVNAAHLIHIPQSPITLMDVINVENAQQDHLIR</sequence>
<keyword evidence="1" id="KW-0675">Receptor</keyword>